<comment type="similarity">
    <text evidence="4">Belongs to the methyl-accepting chemotaxis (MCP) protein family.</text>
</comment>
<feature type="domain" description="T-SNARE coiled-coil homology" evidence="8">
    <location>
        <begin position="323"/>
        <end position="375"/>
    </location>
</feature>
<dbReference type="PROSITE" id="PS50885">
    <property type="entry name" value="HAMP"/>
    <property type="match status" value="1"/>
</dbReference>
<keyword evidence="11" id="KW-1185">Reference proteome</keyword>
<evidence type="ECO:0000259" key="7">
    <source>
        <dbReference type="PROSITE" id="PS50111"/>
    </source>
</evidence>
<keyword evidence="6" id="KW-1133">Transmembrane helix</keyword>
<feature type="domain" description="Methyl-accepting transducer" evidence="7">
    <location>
        <begin position="154"/>
        <end position="383"/>
    </location>
</feature>
<dbReference type="InterPro" id="IPR000727">
    <property type="entry name" value="T_SNARE_dom"/>
</dbReference>
<keyword evidence="3 5" id="KW-0807">Transducer</keyword>
<evidence type="ECO:0000256" key="2">
    <source>
        <dbReference type="ARBA" id="ARBA00022519"/>
    </source>
</evidence>
<name>A0ABX2T5R5_9PROT</name>
<dbReference type="Gene3D" id="1.10.8.500">
    <property type="entry name" value="HAMP domain in histidine kinase"/>
    <property type="match status" value="1"/>
</dbReference>
<feature type="transmembrane region" description="Helical" evidence="6">
    <location>
        <begin position="44"/>
        <end position="66"/>
    </location>
</feature>
<dbReference type="PANTHER" id="PTHR32089">
    <property type="entry name" value="METHYL-ACCEPTING CHEMOTAXIS PROTEIN MCPB"/>
    <property type="match status" value="1"/>
</dbReference>
<evidence type="ECO:0000256" key="5">
    <source>
        <dbReference type="PROSITE-ProRule" id="PRU00284"/>
    </source>
</evidence>
<dbReference type="InterPro" id="IPR003660">
    <property type="entry name" value="HAMP_dom"/>
</dbReference>
<evidence type="ECO:0000256" key="4">
    <source>
        <dbReference type="ARBA" id="ARBA00029447"/>
    </source>
</evidence>
<reference evidence="10 11" key="1">
    <citation type="submission" date="2020-05" db="EMBL/GenBank/DDBJ databases">
        <title>Azospirillum oleiclasticum sp. nov, a nitrogen-fixing and heavy crude oil-emulsifying bacterium isolated from the crude oil of Yumen Oilfield.</title>
        <authorList>
            <person name="Wu D."/>
            <person name="Cai M."/>
            <person name="Zhang X."/>
        </authorList>
    </citation>
    <scope>NUCLEOTIDE SEQUENCE [LARGE SCALE GENOMIC DNA]</scope>
    <source>
        <strain evidence="10 11">ROY-1-1-2</strain>
    </source>
</reference>
<dbReference type="InterPro" id="IPR004090">
    <property type="entry name" value="Chemotax_Me-accpt_rcpt"/>
</dbReference>
<dbReference type="PROSITE" id="PS50111">
    <property type="entry name" value="CHEMOTAXIS_TRANSDUC_2"/>
    <property type="match status" value="1"/>
</dbReference>
<dbReference type="Gene3D" id="1.10.287.950">
    <property type="entry name" value="Methyl-accepting chemotaxis protein"/>
    <property type="match status" value="1"/>
</dbReference>
<evidence type="ECO:0000256" key="6">
    <source>
        <dbReference type="SAM" id="Phobius"/>
    </source>
</evidence>
<evidence type="ECO:0000259" key="8">
    <source>
        <dbReference type="PROSITE" id="PS50192"/>
    </source>
</evidence>
<feature type="domain" description="HAMP" evidence="9">
    <location>
        <begin position="68"/>
        <end position="121"/>
    </location>
</feature>
<dbReference type="EMBL" id="JABFDB010000001">
    <property type="protein sequence ID" value="NYZ18274.1"/>
    <property type="molecule type" value="Genomic_DNA"/>
</dbReference>
<evidence type="ECO:0000259" key="9">
    <source>
        <dbReference type="PROSITE" id="PS50885"/>
    </source>
</evidence>
<dbReference type="PANTHER" id="PTHR32089:SF112">
    <property type="entry name" value="LYSOZYME-LIKE PROTEIN-RELATED"/>
    <property type="match status" value="1"/>
</dbReference>
<dbReference type="CDD" id="cd06225">
    <property type="entry name" value="HAMP"/>
    <property type="match status" value="1"/>
</dbReference>
<comment type="caution">
    <text evidence="10">The sequence shown here is derived from an EMBL/GenBank/DDBJ whole genome shotgun (WGS) entry which is preliminary data.</text>
</comment>
<evidence type="ECO:0000313" key="11">
    <source>
        <dbReference type="Proteomes" id="UP000584642"/>
    </source>
</evidence>
<dbReference type="PRINTS" id="PR00260">
    <property type="entry name" value="CHEMTRNSDUCR"/>
</dbReference>
<dbReference type="SMART" id="SM00304">
    <property type="entry name" value="HAMP"/>
    <property type="match status" value="1"/>
</dbReference>
<dbReference type="Pfam" id="PF00672">
    <property type="entry name" value="HAMP"/>
    <property type="match status" value="1"/>
</dbReference>
<accession>A0ABX2T5R5</accession>
<evidence type="ECO:0000256" key="3">
    <source>
        <dbReference type="ARBA" id="ARBA00023224"/>
    </source>
</evidence>
<dbReference type="Proteomes" id="UP000584642">
    <property type="component" value="Unassembled WGS sequence"/>
</dbReference>
<dbReference type="SUPFAM" id="SSF58104">
    <property type="entry name" value="Methyl-accepting chemotaxis protein (MCP) signaling domain"/>
    <property type="match status" value="1"/>
</dbReference>
<evidence type="ECO:0000313" key="10">
    <source>
        <dbReference type="EMBL" id="NYZ18274.1"/>
    </source>
</evidence>
<gene>
    <name evidence="10" type="ORF">HND93_01005</name>
</gene>
<organism evidence="10 11">
    <name type="scientific">Azospirillum oleiclasticum</name>
    <dbReference type="NCBI Taxonomy" id="2735135"/>
    <lineage>
        <taxon>Bacteria</taxon>
        <taxon>Pseudomonadati</taxon>
        <taxon>Pseudomonadota</taxon>
        <taxon>Alphaproteobacteria</taxon>
        <taxon>Rhodospirillales</taxon>
        <taxon>Azospirillaceae</taxon>
        <taxon>Azospirillum</taxon>
    </lineage>
</organism>
<sequence>MLEAAGLGKRIVDEMHATADRLVAADKHRLEQLIVEEQSAIRTAFLVIEIGLPVCLLLTVALAVLATRGIAVPINGMTVLMKRLAGGDRDVTVDALGRGDEIGTMADAVEVFRRNAIEADRLAAEQAAEHAAKTRRAENLDGLLRRFQAEVTRALSTVESSARELNGTASAMASVAEQTRSQALASATAAEQTTANVQTVATATEEMSATLQEIASQVAKSNAITARAVREAEETDREVRGLNDAAARIGEVVGLINQIASQTNLLALNATIEAARAGEAGKGFAVVAGEVKGLAGQTARATDDIAAQVNAMQQATSGVVGAIRRIGETILSINDISTAIAAAVEEQTAATQEIARNVHGAAQGTEQVSANVAQVNAAAGRTGDAARLVLGAAGQLSRESDALRGEVDRFMEGIRAA</sequence>
<keyword evidence="6" id="KW-0812">Transmembrane</keyword>
<keyword evidence="2" id="KW-1003">Cell membrane</keyword>
<dbReference type="Pfam" id="PF00015">
    <property type="entry name" value="MCPsignal"/>
    <property type="match status" value="1"/>
</dbReference>
<comment type="subcellular location">
    <subcellularLocation>
        <location evidence="1">Cell inner membrane</location>
        <topology evidence="1">Multi-pass membrane protein</topology>
    </subcellularLocation>
</comment>
<evidence type="ECO:0000256" key="1">
    <source>
        <dbReference type="ARBA" id="ARBA00004429"/>
    </source>
</evidence>
<proteinExistence type="inferred from homology"/>
<keyword evidence="2" id="KW-0997">Cell inner membrane</keyword>
<keyword evidence="6" id="KW-0472">Membrane</keyword>
<dbReference type="PROSITE" id="PS50192">
    <property type="entry name" value="T_SNARE"/>
    <property type="match status" value="1"/>
</dbReference>
<dbReference type="SMART" id="SM00283">
    <property type="entry name" value="MA"/>
    <property type="match status" value="1"/>
</dbReference>
<protein>
    <submittedName>
        <fullName evidence="10">HAMP domain-containing protein</fullName>
    </submittedName>
</protein>
<dbReference type="InterPro" id="IPR004089">
    <property type="entry name" value="MCPsignal_dom"/>
</dbReference>